<proteinExistence type="inferred from homology"/>
<evidence type="ECO:0000256" key="6">
    <source>
        <dbReference type="ARBA" id="ARBA00039155"/>
    </source>
</evidence>
<dbReference type="STRING" id="7260.B4N8A4"/>
<keyword evidence="4" id="KW-1015">Disulfide bond</keyword>
<keyword evidence="2" id="KW-0719">Serine esterase</keyword>
<dbReference type="OrthoDB" id="19653at2759"/>
<gene>
    <name evidence="8" type="primary">Dwil\GK11069</name>
    <name evidence="8" type="ORF">Dwil_GK11069</name>
</gene>
<dbReference type="InterPro" id="IPR029058">
    <property type="entry name" value="AB_hydrolase_fold"/>
</dbReference>
<dbReference type="AlphaFoldDB" id="B4N8A4"/>
<dbReference type="GO" id="GO:0106435">
    <property type="term" value="F:carboxylesterase activity"/>
    <property type="evidence" value="ECO:0007669"/>
    <property type="project" value="UniProtKB-EC"/>
</dbReference>
<sequence>MDFRMPVPDLVKMGIKLITHKIIQYRLETKETRVICTNYGQMKGVRRKTIYDEELYYAFEGIPYAKPPVGDLRFRAPQPAKPWQGIRNCTYLRAKPIQKHMVLGIVEGSEDCLYLNVYAKTLKSEKPLPVMVWIYGGGFQCGEATRDLYSPDYFMKHDVILVTFNYRLGALGFLSLADRDLDVPGNAGLKDQVMALRWIRDNIAQFNGDPNNITVFGESAGASSIQIMMSTEKTRGLFHKGIQMSGSSLCGWANQRNENWAYRLASRLGYKGSDNEKEVYRFLQRASASDLAMHGNAILTLEDRRNLNIFAFAPVVEPYVTQDCVIPKPPVEMLAEAWGNDIPLIIGGTSFEGLFSYQSTVADSDYMLSAFEALLPMDVKREANPAQIKEMARNLKIFYFGDATRGRMDLFECLQLLSLTHFWHGVHRTVSARRSYAPTTPTYLYRFDFDSPSFNHFRLLTCGRHVRGASHADDLSYLFYNISATKLQKDSAEYATIERLTGMWTAFAANGNPNCPQIASATWDALDTVGPEMCFNIGNRLEFIELPESKQFKFWDSLYDEQKLF</sequence>
<keyword evidence="3" id="KW-0378">Hydrolase</keyword>
<dbReference type="FunCoup" id="B4N8A4">
    <property type="interactions" value="29"/>
</dbReference>
<evidence type="ECO:0000256" key="3">
    <source>
        <dbReference type="ARBA" id="ARBA00022801"/>
    </source>
</evidence>
<dbReference type="Pfam" id="PF00135">
    <property type="entry name" value="COesterase"/>
    <property type="match status" value="1"/>
</dbReference>
<evidence type="ECO:0000256" key="4">
    <source>
        <dbReference type="ARBA" id="ARBA00023157"/>
    </source>
</evidence>
<dbReference type="PhylomeDB" id="B4N8A4"/>
<evidence type="ECO:0000259" key="7">
    <source>
        <dbReference type="Pfam" id="PF00135"/>
    </source>
</evidence>
<reference evidence="8 9" key="1">
    <citation type="journal article" date="2007" name="Nature">
        <title>Evolution of genes and genomes on the Drosophila phylogeny.</title>
        <authorList>
            <consortium name="Drosophila 12 Genomes Consortium"/>
            <person name="Clark A.G."/>
            <person name="Eisen M.B."/>
            <person name="Smith D.R."/>
            <person name="Bergman C.M."/>
            <person name="Oliver B."/>
            <person name="Markow T.A."/>
            <person name="Kaufman T.C."/>
            <person name="Kellis M."/>
            <person name="Gelbart W."/>
            <person name="Iyer V.N."/>
            <person name="Pollard D.A."/>
            <person name="Sackton T.B."/>
            <person name="Larracuente A.M."/>
            <person name="Singh N.D."/>
            <person name="Abad J.P."/>
            <person name="Abt D.N."/>
            <person name="Adryan B."/>
            <person name="Aguade M."/>
            <person name="Akashi H."/>
            <person name="Anderson W.W."/>
            <person name="Aquadro C.F."/>
            <person name="Ardell D.H."/>
            <person name="Arguello R."/>
            <person name="Artieri C.G."/>
            <person name="Barbash D.A."/>
            <person name="Barker D."/>
            <person name="Barsanti P."/>
            <person name="Batterham P."/>
            <person name="Batzoglou S."/>
            <person name="Begun D."/>
            <person name="Bhutkar A."/>
            <person name="Blanco E."/>
            <person name="Bosak S.A."/>
            <person name="Bradley R.K."/>
            <person name="Brand A.D."/>
            <person name="Brent M.R."/>
            <person name="Brooks A.N."/>
            <person name="Brown R.H."/>
            <person name="Butlin R.K."/>
            <person name="Caggese C."/>
            <person name="Calvi B.R."/>
            <person name="Bernardo de Carvalho A."/>
            <person name="Caspi A."/>
            <person name="Castrezana S."/>
            <person name="Celniker S.E."/>
            <person name="Chang J.L."/>
            <person name="Chapple C."/>
            <person name="Chatterji S."/>
            <person name="Chinwalla A."/>
            <person name="Civetta A."/>
            <person name="Clifton S.W."/>
            <person name="Comeron J.M."/>
            <person name="Costello J.C."/>
            <person name="Coyne J.A."/>
            <person name="Daub J."/>
            <person name="David R.G."/>
            <person name="Delcher A.L."/>
            <person name="Delehaunty K."/>
            <person name="Do C.B."/>
            <person name="Ebling H."/>
            <person name="Edwards K."/>
            <person name="Eickbush T."/>
            <person name="Evans J.D."/>
            <person name="Filipski A."/>
            <person name="Findeiss S."/>
            <person name="Freyhult E."/>
            <person name="Fulton L."/>
            <person name="Fulton R."/>
            <person name="Garcia A.C."/>
            <person name="Gardiner A."/>
            <person name="Garfield D.A."/>
            <person name="Garvin B.E."/>
            <person name="Gibson G."/>
            <person name="Gilbert D."/>
            <person name="Gnerre S."/>
            <person name="Godfrey J."/>
            <person name="Good R."/>
            <person name="Gotea V."/>
            <person name="Gravely B."/>
            <person name="Greenberg A.J."/>
            <person name="Griffiths-Jones S."/>
            <person name="Gross S."/>
            <person name="Guigo R."/>
            <person name="Gustafson E.A."/>
            <person name="Haerty W."/>
            <person name="Hahn M.W."/>
            <person name="Halligan D.L."/>
            <person name="Halpern A.L."/>
            <person name="Halter G.M."/>
            <person name="Han M.V."/>
            <person name="Heger A."/>
            <person name="Hillier L."/>
            <person name="Hinrichs A.S."/>
            <person name="Holmes I."/>
            <person name="Hoskins R.A."/>
            <person name="Hubisz M.J."/>
            <person name="Hultmark D."/>
            <person name="Huntley M.A."/>
            <person name="Jaffe D.B."/>
            <person name="Jagadeeshan S."/>
            <person name="Jeck W.R."/>
            <person name="Johnson J."/>
            <person name="Jones C.D."/>
            <person name="Jordan W.C."/>
            <person name="Karpen G.H."/>
            <person name="Kataoka E."/>
            <person name="Keightley P.D."/>
            <person name="Kheradpour P."/>
            <person name="Kirkness E.F."/>
            <person name="Koerich L.B."/>
            <person name="Kristiansen K."/>
            <person name="Kudrna D."/>
            <person name="Kulathinal R.J."/>
            <person name="Kumar S."/>
            <person name="Kwok R."/>
            <person name="Lander E."/>
            <person name="Langley C.H."/>
            <person name="Lapoint R."/>
            <person name="Lazzaro B.P."/>
            <person name="Lee S.J."/>
            <person name="Levesque L."/>
            <person name="Li R."/>
            <person name="Lin C.F."/>
            <person name="Lin M.F."/>
            <person name="Lindblad-Toh K."/>
            <person name="Llopart A."/>
            <person name="Long M."/>
            <person name="Low L."/>
            <person name="Lozovsky E."/>
            <person name="Lu J."/>
            <person name="Luo M."/>
            <person name="Machado C.A."/>
            <person name="Makalowski W."/>
            <person name="Marzo M."/>
            <person name="Matsuda M."/>
            <person name="Matzkin L."/>
            <person name="McAllister B."/>
            <person name="McBride C.S."/>
            <person name="McKernan B."/>
            <person name="McKernan K."/>
            <person name="Mendez-Lago M."/>
            <person name="Minx P."/>
            <person name="Mollenhauer M.U."/>
            <person name="Montooth K."/>
            <person name="Mount S.M."/>
            <person name="Mu X."/>
            <person name="Myers E."/>
            <person name="Negre B."/>
            <person name="Newfeld S."/>
            <person name="Nielsen R."/>
            <person name="Noor M.A."/>
            <person name="O'Grady P."/>
            <person name="Pachter L."/>
            <person name="Papaceit M."/>
            <person name="Parisi M.J."/>
            <person name="Parisi M."/>
            <person name="Parts L."/>
            <person name="Pedersen J.S."/>
            <person name="Pesole G."/>
            <person name="Phillippy A.M."/>
            <person name="Ponting C.P."/>
            <person name="Pop M."/>
            <person name="Porcelli D."/>
            <person name="Powell J.R."/>
            <person name="Prohaska S."/>
            <person name="Pruitt K."/>
            <person name="Puig M."/>
            <person name="Quesneville H."/>
            <person name="Ram K.R."/>
            <person name="Rand D."/>
            <person name="Rasmussen M.D."/>
            <person name="Reed L.K."/>
            <person name="Reenan R."/>
            <person name="Reily A."/>
            <person name="Remington K.A."/>
            <person name="Rieger T.T."/>
            <person name="Ritchie M.G."/>
            <person name="Robin C."/>
            <person name="Rogers Y.H."/>
            <person name="Rohde C."/>
            <person name="Rozas J."/>
            <person name="Rubenfield M.J."/>
            <person name="Ruiz A."/>
            <person name="Russo S."/>
            <person name="Salzberg S.L."/>
            <person name="Sanchez-Gracia A."/>
            <person name="Saranga D.J."/>
            <person name="Sato H."/>
            <person name="Schaeffer S.W."/>
            <person name="Schatz M.C."/>
            <person name="Schlenke T."/>
            <person name="Schwartz R."/>
            <person name="Segarra C."/>
            <person name="Singh R.S."/>
            <person name="Sirot L."/>
            <person name="Sirota M."/>
            <person name="Sisneros N.B."/>
            <person name="Smith C.D."/>
            <person name="Smith T.F."/>
            <person name="Spieth J."/>
            <person name="Stage D.E."/>
            <person name="Stark A."/>
            <person name="Stephan W."/>
            <person name="Strausberg R.L."/>
            <person name="Strempel S."/>
            <person name="Sturgill D."/>
            <person name="Sutton G."/>
            <person name="Sutton G.G."/>
            <person name="Tao W."/>
            <person name="Teichmann S."/>
            <person name="Tobari Y.N."/>
            <person name="Tomimura Y."/>
            <person name="Tsolas J.M."/>
            <person name="Valente V.L."/>
            <person name="Venter E."/>
            <person name="Venter J.C."/>
            <person name="Vicario S."/>
            <person name="Vieira F.G."/>
            <person name="Vilella A.J."/>
            <person name="Villasante A."/>
            <person name="Walenz B."/>
            <person name="Wang J."/>
            <person name="Wasserman M."/>
            <person name="Watts T."/>
            <person name="Wilson D."/>
            <person name="Wilson R.K."/>
            <person name="Wing R.A."/>
            <person name="Wolfner M.F."/>
            <person name="Wong A."/>
            <person name="Wong G.K."/>
            <person name="Wu C.I."/>
            <person name="Wu G."/>
            <person name="Yamamoto D."/>
            <person name="Yang H.P."/>
            <person name="Yang S.P."/>
            <person name="Yorke J.A."/>
            <person name="Yoshida K."/>
            <person name="Zdobnov E."/>
            <person name="Zhang P."/>
            <person name="Zhang Y."/>
            <person name="Zimin A.V."/>
            <person name="Baldwin J."/>
            <person name="Abdouelleil A."/>
            <person name="Abdulkadir J."/>
            <person name="Abebe A."/>
            <person name="Abera B."/>
            <person name="Abreu J."/>
            <person name="Acer S.C."/>
            <person name="Aftuck L."/>
            <person name="Alexander A."/>
            <person name="An P."/>
            <person name="Anderson E."/>
            <person name="Anderson S."/>
            <person name="Arachi H."/>
            <person name="Azer M."/>
            <person name="Bachantsang P."/>
            <person name="Barry A."/>
            <person name="Bayul T."/>
            <person name="Berlin A."/>
            <person name="Bessette D."/>
            <person name="Bloom T."/>
            <person name="Blye J."/>
            <person name="Boguslavskiy L."/>
            <person name="Bonnet C."/>
            <person name="Boukhgalter B."/>
            <person name="Bourzgui I."/>
            <person name="Brown A."/>
            <person name="Cahill P."/>
            <person name="Channer S."/>
            <person name="Cheshatsang Y."/>
            <person name="Chuda L."/>
            <person name="Citroen M."/>
            <person name="Collymore A."/>
            <person name="Cooke P."/>
            <person name="Costello M."/>
            <person name="D'Aco K."/>
            <person name="Daza R."/>
            <person name="De Haan G."/>
            <person name="DeGray S."/>
            <person name="DeMaso C."/>
            <person name="Dhargay N."/>
            <person name="Dooley K."/>
            <person name="Dooley E."/>
            <person name="Doricent M."/>
            <person name="Dorje P."/>
            <person name="Dorjee K."/>
            <person name="Dupes A."/>
            <person name="Elong R."/>
            <person name="Falk J."/>
            <person name="Farina A."/>
            <person name="Faro S."/>
            <person name="Ferguson D."/>
            <person name="Fisher S."/>
            <person name="Foley C.D."/>
            <person name="Franke A."/>
            <person name="Friedrich D."/>
            <person name="Gadbois L."/>
            <person name="Gearin G."/>
            <person name="Gearin C.R."/>
            <person name="Giannoukos G."/>
            <person name="Goode T."/>
            <person name="Graham J."/>
            <person name="Grandbois E."/>
            <person name="Grewal S."/>
            <person name="Gyaltsen K."/>
            <person name="Hafez N."/>
            <person name="Hagos B."/>
            <person name="Hall J."/>
            <person name="Henson C."/>
            <person name="Hollinger A."/>
            <person name="Honan T."/>
            <person name="Huard M.D."/>
            <person name="Hughes L."/>
            <person name="Hurhula B."/>
            <person name="Husby M.E."/>
            <person name="Kamat A."/>
            <person name="Kanga B."/>
            <person name="Kashin S."/>
            <person name="Khazanovich D."/>
            <person name="Kisner P."/>
            <person name="Lance K."/>
            <person name="Lara M."/>
            <person name="Lee W."/>
            <person name="Lennon N."/>
            <person name="Letendre F."/>
            <person name="LeVine R."/>
            <person name="Lipovsky A."/>
            <person name="Liu X."/>
            <person name="Liu J."/>
            <person name="Liu S."/>
            <person name="Lokyitsang T."/>
            <person name="Lokyitsang Y."/>
            <person name="Lubonja R."/>
            <person name="Lui A."/>
            <person name="MacDonald P."/>
            <person name="Magnisalis V."/>
            <person name="Maru K."/>
            <person name="Matthews C."/>
            <person name="McCusker W."/>
            <person name="McDonough S."/>
            <person name="Mehta T."/>
            <person name="Meldrim J."/>
            <person name="Meneus L."/>
            <person name="Mihai O."/>
            <person name="Mihalev A."/>
            <person name="Mihova T."/>
            <person name="Mittelman R."/>
            <person name="Mlenga V."/>
            <person name="Montmayeur A."/>
            <person name="Mulrain L."/>
            <person name="Navidi A."/>
            <person name="Naylor J."/>
            <person name="Negash T."/>
            <person name="Nguyen T."/>
            <person name="Nguyen N."/>
            <person name="Nicol R."/>
            <person name="Norbu C."/>
            <person name="Norbu N."/>
            <person name="Novod N."/>
            <person name="O'Neill B."/>
            <person name="Osman S."/>
            <person name="Markiewicz E."/>
            <person name="Oyono O.L."/>
            <person name="Patti C."/>
            <person name="Phunkhang P."/>
            <person name="Pierre F."/>
            <person name="Priest M."/>
            <person name="Raghuraman S."/>
            <person name="Rege F."/>
            <person name="Reyes R."/>
            <person name="Rise C."/>
            <person name="Rogov P."/>
            <person name="Ross K."/>
            <person name="Ryan E."/>
            <person name="Settipalli S."/>
            <person name="Shea T."/>
            <person name="Sherpa N."/>
            <person name="Shi L."/>
            <person name="Shih D."/>
            <person name="Sparrow T."/>
            <person name="Spaulding J."/>
            <person name="Stalker J."/>
            <person name="Stange-Thomann N."/>
            <person name="Stavropoulos S."/>
            <person name="Stone C."/>
            <person name="Strader C."/>
            <person name="Tesfaye S."/>
            <person name="Thomson T."/>
            <person name="Thoulutsang Y."/>
            <person name="Thoulutsang D."/>
            <person name="Topham K."/>
            <person name="Topping I."/>
            <person name="Tsamla T."/>
            <person name="Vassiliev H."/>
            <person name="Vo A."/>
            <person name="Wangchuk T."/>
            <person name="Wangdi T."/>
            <person name="Weiand M."/>
            <person name="Wilkinson J."/>
            <person name="Wilson A."/>
            <person name="Yadav S."/>
            <person name="Young G."/>
            <person name="Yu Q."/>
            <person name="Zembek L."/>
            <person name="Zhong D."/>
            <person name="Zimmer A."/>
            <person name="Zwirko Z."/>
            <person name="Jaffe D.B."/>
            <person name="Alvarez P."/>
            <person name="Brockman W."/>
            <person name="Butler J."/>
            <person name="Chin C."/>
            <person name="Gnerre S."/>
            <person name="Grabherr M."/>
            <person name="Kleber M."/>
            <person name="Mauceli E."/>
            <person name="MacCallum I."/>
        </authorList>
    </citation>
    <scope>NUCLEOTIDE SEQUENCE [LARGE SCALE GENOMIC DNA]</scope>
    <source>
        <strain evidence="9">Tucson 14030-0811.24</strain>
    </source>
</reference>
<dbReference type="Proteomes" id="UP000007798">
    <property type="component" value="Unassembled WGS sequence"/>
</dbReference>
<dbReference type="OMA" id="CEWANEP"/>
<dbReference type="SUPFAM" id="SSF53474">
    <property type="entry name" value="alpha/beta-Hydrolases"/>
    <property type="match status" value="1"/>
</dbReference>
<dbReference type="PANTHER" id="PTHR43142">
    <property type="entry name" value="CARBOXYLIC ESTER HYDROLASE"/>
    <property type="match status" value="1"/>
</dbReference>
<dbReference type="Gene3D" id="3.40.50.1820">
    <property type="entry name" value="alpha/beta hydrolase"/>
    <property type="match status" value="1"/>
</dbReference>
<evidence type="ECO:0000313" key="9">
    <source>
        <dbReference type="Proteomes" id="UP000007798"/>
    </source>
</evidence>
<accession>B4N8A4</accession>
<dbReference type="eggNOG" id="KOG1516">
    <property type="taxonomic scope" value="Eukaryota"/>
</dbReference>
<dbReference type="SMR" id="B4N8A4"/>
<dbReference type="EMBL" id="CH964232">
    <property type="protein sequence ID" value="EDW81355.1"/>
    <property type="molecule type" value="Genomic_DNA"/>
</dbReference>
<feature type="domain" description="Carboxylesterase type B" evidence="7">
    <location>
        <begin position="33"/>
        <end position="555"/>
    </location>
</feature>
<keyword evidence="5" id="KW-0325">Glycoprotein</keyword>
<dbReference type="PANTHER" id="PTHR43142:SF1">
    <property type="entry name" value="CARBOXYLIC ESTER HYDROLASE"/>
    <property type="match status" value="1"/>
</dbReference>
<dbReference type="InParanoid" id="B4N8A4"/>
<dbReference type="ESTHER" id="drowi-b4n8a4">
    <property type="family name" value="Carb_B_Arthropoda"/>
</dbReference>
<dbReference type="KEGG" id="dwi:6647508"/>
<dbReference type="EC" id="3.1.1.1" evidence="6"/>
<organism evidence="8 9">
    <name type="scientific">Drosophila willistoni</name>
    <name type="common">Fruit fly</name>
    <dbReference type="NCBI Taxonomy" id="7260"/>
    <lineage>
        <taxon>Eukaryota</taxon>
        <taxon>Metazoa</taxon>
        <taxon>Ecdysozoa</taxon>
        <taxon>Arthropoda</taxon>
        <taxon>Hexapoda</taxon>
        <taxon>Insecta</taxon>
        <taxon>Pterygota</taxon>
        <taxon>Neoptera</taxon>
        <taxon>Endopterygota</taxon>
        <taxon>Diptera</taxon>
        <taxon>Brachycera</taxon>
        <taxon>Muscomorpha</taxon>
        <taxon>Ephydroidea</taxon>
        <taxon>Drosophilidae</taxon>
        <taxon>Drosophila</taxon>
        <taxon>Sophophora</taxon>
    </lineage>
</organism>
<evidence type="ECO:0000256" key="5">
    <source>
        <dbReference type="ARBA" id="ARBA00023180"/>
    </source>
</evidence>
<dbReference type="InterPro" id="IPR002018">
    <property type="entry name" value="CarbesteraseB"/>
</dbReference>
<keyword evidence="9" id="KW-1185">Reference proteome</keyword>
<dbReference type="HOGENOM" id="CLU_006586_13_2_1"/>
<comment type="similarity">
    <text evidence="1">Belongs to the type-B carboxylesterase/lipase family.</text>
</comment>
<protein>
    <recommendedName>
        <fullName evidence="6">carboxylesterase</fullName>
        <ecNumber evidence="6">3.1.1.1</ecNumber>
    </recommendedName>
</protein>
<evidence type="ECO:0000256" key="1">
    <source>
        <dbReference type="ARBA" id="ARBA00005964"/>
    </source>
</evidence>
<evidence type="ECO:0000256" key="2">
    <source>
        <dbReference type="ARBA" id="ARBA00022487"/>
    </source>
</evidence>
<evidence type="ECO:0000313" key="8">
    <source>
        <dbReference type="EMBL" id="EDW81355.1"/>
    </source>
</evidence>
<dbReference type="FunFam" id="3.40.50.1820:FF:000092">
    <property type="entry name" value="Carboxylic ester hydrolase"/>
    <property type="match status" value="1"/>
</dbReference>
<name>B4N8A4_DROWI</name>